<dbReference type="GO" id="GO:0030627">
    <property type="term" value="F:pre-mRNA 5'-splice site binding"/>
    <property type="evidence" value="ECO:0007669"/>
    <property type="project" value="TreeGrafter"/>
</dbReference>
<feature type="region of interest" description="Disordered" evidence="7">
    <location>
        <begin position="673"/>
        <end position="692"/>
    </location>
</feature>
<evidence type="ECO:0000256" key="4">
    <source>
        <dbReference type="ARBA" id="ARBA00023187"/>
    </source>
</evidence>
<dbReference type="GO" id="GO:0000243">
    <property type="term" value="C:commitment complex"/>
    <property type="evidence" value="ECO:0007669"/>
    <property type="project" value="TreeGrafter"/>
</dbReference>
<keyword evidence="3" id="KW-0677">Repeat</keyword>
<evidence type="ECO:0000313" key="8">
    <source>
        <dbReference type="EMBL" id="RVD83533.1"/>
    </source>
</evidence>
<dbReference type="Proteomes" id="UP000283090">
    <property type="component" value="Unassembled WGS sequence"/>
</dbReference>
<dbReference type="InterPro" id="IPR059164">
    <property type="entry name" value="HAT_PRP39_C"/>
</dbReference>
<evidence type="ECO:0000313" key="9">
    <source>
        <dbReference type="Proteomes" id="UP000283090"/>
    </source>
</evidence>
<dbReference type="VEuPathDB" id="FungiDB:DFL_007919"/>
<sequence length="692" mass="80920">MSYYQNPDPQVMNVDENAEYEAANKLVLEDSDDFENWEKLIRVCEGLEGGGGLNRNSSPQAIAMTRSAFDRFLAKFPLLFGYWKKYADLEFSIAGTEASEMVYERGVASITNSVDLWTAYCNFKVDTSHDIDVTRDGTNTLLEKPYCLKPLRDETSLPHRYLYFSHLFFTPLFTSPSLRALHCTSPTGIRNGVISEMANKLQPIASSWTGCQLFERGANCVGLDFLAHPFWDKYIEFEERLDAHDRIYAILDRVVHIPMHQYARYFERFRTMAQTRPLDELLPADMLAQFRQEVENEPQQPIQAGHQQLKMERGELEIEREVRARIDNFHLEIFQRTQTETTKRWTYEQEIKRPYFHVTELDEPQLINWRRYLDFEEVEGDYARVQFLYERCLVTASFYDEFWFRYARWMGAQENKEEEVRNIYQRACMLYVPMSRPRIRLQYAFFEEMHGKPDMAKDIVESILMVLPGYVEAIVSLANITRRNEGVDAAIKVFSDVVDNPATDPYTKGAITAEWARMVWKNKGNVEEARQLFQKNHHWCLDSRYFWINWLQLEMELATTPENESAQHLKIRQVHTDIRRRARLPLSTIKDLTHLYMKYLQERGGKDAMKEYLTLDKEVNGPFSVQSVNKMKLAEDGKEATTNRRMLLENGHPGVEVDEAAIRRGENPYTKYFQAQGETPAPNGQPPLRLGV</sequence>
<comment type="subcellular location">
    <subcellularLocation>
        <location evidence="1">Nucleus</location>
    </subcellularLocation>
</comment>
<dbReference type="FunFam" id="1.25.40.10:FF:000451">
    <property type="entry name" value="mRNA splicing protein (Prp39), putative"/>
    <property type="match status" value="1"/>
</dbReference>
<dbReference type="AlphaFoldDB" id="A0A436ZXV1"/>
<dbReference type="InterPro" id="IPR011990">
    <property type="entry name" value="TPR-like_helical_dom_sf"/>
</dbReference>
<evidence type="ECO:0000256" key="1">
    <source>
        <dbReference type="ARBA" id="ARBA00004123"/>
    </source>
</evidence>
<evidence type="ECO:0000256" key="6">
    <source>
        <dbReference type="ARBA" id="ARBA00038019"/>
    </source>
</evidence>
<dbReference type="SMART" id="SM00386">
    <property type="entry name" value="HAT"/>
    <property type="match status" value="6"/>
</dbReference>
<evidence type="ECO:0000256" key="2">
    <source>
        <dbReference type="ARBA" id="ARBA00022664"/>
    </source>
</evidence>
<gene>
    <name evidence="8" type="ORF">DFL_007919</name>
</gene>
<keyword evidence="4" id="KW-0508">mRNA splicing</keyword>
<dbReference type="Pfam" id="PF23241">
    <property type="entry name" value="HAT_PRP39_C"/>
    <property type="match status" value="1"/>
</dbReference>
<proteinExistence type="inferred from homology"/>
<reference evidence="8 9" key="1">
    <citation type="submission" date="2019-01" db="EMBL/GenBank/DDBJ databases">
        <title>Intercellular communication is required for trap formation in the nematode-trapping fungus Duddingtonia flagrans.</title>
        <authorList>
            <person name="Youssar L."/>
            <person name="Wernet V."/>
            <person name="Hensel N."/>
            <person name="Hildebrandt H.-G."/>
            <person name="Fischer R."/>
        </authorList>
    </citation>
    <scope>NUCLEOTIDE SEQUENCE [LARGE SCALE GENOMIC DNA]</scope>
    <source>
        <strain evidence="8 9">CBS H-5679</strain>
    </source>
</reference>
<dbReference type="GO" id="GO:0005685">
    <property type="term" value="C:U1 snRNP"/>
    <property type="evidence" value="ECO:0007669"/>
    <property type="project" value="TreeGrafter"/>
</dbReference>
<evidence type="ECO:0000256" key="5">
    <source>
        <dbReference type="ARBA" id="ARBA00023242"/>
    </source>
</evidence>
<keyword evidence="5" id="KW-0539">Nucleus</keyword>
<comment type="caution">
    <text evidence="8">The sequence shown here is derived from an EMBL/GenBank/DDBJ whole genome shotgun (WGS) entry which is preliminary data.</text>
</comment>
<dbReference type="InterPro" id="IPR003107">
    <property type="entry name" value="HAT"/>
</dbReference>
<dbReference type="OrthoDB" id="10265668at2759"/>
<keyword evidence="9" id="KW-1185">Reference proteome</keyword>
<evidence type="ECO:0008006" key="10">
    <source>
        <dbReference type="Google" id="ProtNLM"/>
    </source>
</evidence>
<dbReference type="RefSeq" id="XP_067489077.1">
    <property type="nucleotide sequence ID" value="XM_067637574.1"/>
</dbReference>
<accession>A0A436ZXV1</accession>
<comment type="similarity">
    <text evidence="6">Belongs to the PRP39 family.</text>
</comment>
<dbReference type="GO" id="GO:0000395">
    <property type="term" value="P:mRNA 5'-splice site recognition"/>
    <property type="evidence" value="ECO:0007669"/>
    <property type="project" value="TreeGrafter"/>
</dbReference>
<dbReference type="Gene3D" id="1.25.40.10">
    <property type="entry name" value="Tetratricopeptide repeat domain"/>
    <property type="match status" value="3"/>
</dbReference>
<organism evidence="8 9">
    <name type="scientific">Arthrobotrys flagrans</name>
    <name type="common">Nematode-trapping fungus</name>
    <name type="synonym">Trichothecium flagrans</name>
    <dbReference type="NCBI Taxonomy" id="97331"/>
    <lineage>
        <taxon>Eukaryota</taxon>
        <taxon>Fungi</taxon>
        <taxon>Dikarya</taxon>
        <taxon>Ascomycota</taxon>
        <taxon>Pezizomycotina</taxon>
        <taxon>Orbiliomycetes</taxon>
        <taxon>Orbiliales</taxon>
        <taxon>Orbiliaceae</taxon>
        <taxon>Arthrobotrys</taxon>
    </lineage>
</organism>
<dbReference type="GO" id="GO:0071004">
    <property type="term" value="C:U2-type prespliceosome"/>
    <property type="evidence" value="ECO:0007669"/>
    <property type="project" value="TreeGrafter"/>
</dbReference>
<dbReference type="EMBL" id="SAEB01000009">
    <property type="protein sequence ID" value="RVD83533.1"/>
    <property type="molecule type" value="Genomic_DNA"/>
</dbReference>
<dbReference type="Pfam" id="PF23240">
    <property type="entry name" value="HAT_PRP39_N"/>
    <property type="match status" value="2"/>
</dbReference>
<evidence type="ECO:0000256" key="7">
    <source>
        <dbReference type="SAM" id="MobiDB-lite"/>
    </source>
</evidence>
<keyword evidence="2" id="KW-0507">mRNA processing</keyword>
<dbReference type="PANTHER" id="PTHR17204:SF5">
    <property type="entry name" value="PRE-MRNA-PROCESSING FACTOR 39"/>
    <property type="match status" value="1"/>
</dbReference>
<dbReference type="SUPFAM" id="SSF48452">
    <property type="entry name" value="TPR-like"/>
    <property type="match status" value="2"/>
</dbReference>
<evidence type="ECO:0000256" key="3">
    <source>
        <dbReference type="ARBA" id="ARBA00022737"/>
    </source>
</evidence>
<dbReference type="PANTHER" id="PTHR17204">
    <property type="entry name" value="PRE-MRNA PROCESSING PROTEIN PRP39-RELATED"/>
    <property type="match status" value="1"/>
</dbReference>
<dbReference type="STRING" id="97331.A0A436ZXV1"/>
<dbReference type="GeneID" id="93590230"/>
<name>A0A436ZXV1_ARTFL</name>
<protein>
    <recommendedName>
        <fullName evidence="10">Suppressor of forked domain-containing protein</fullName>
    </recommendedName>
</protein>